<feature type="transmembrane region" description="Helical" evidence="2">
    <location>
        <begin position="133"/>
        <end position="152"/>
    </location>
</feature>
<protein>
    <recommendedName>
        <fullName evidence="5">MARVEL domain-containing protein</fullName>
    </recommendedName>
</protein>
<comment type="caution">
    <text evidence="3">The sequence shown here is derived from an EMBL/GenBank/DDBJ whole genome shotgun (WGS) entry which is preliminary data.</text>
</comment>
<evidence type="ECO:0008006" key="5">
    <source>
        <dbReference type="Google" id="ProtNLM"/>
    </source>
</evidence>
<dbReference type="Proteomes" id="UP000756346">
    <property type="component" value="Unassembled WGS sequence"/>
</dbReference>
<evidence type="ECO:0000313" key="3">
    <source>
        <dbReference type="EMBL" id="KAH7029935.1"/>
    </source>
</evidence>
<dbReference type="PANTHER" id="PTHR37451:SF4">
    <property type="entry name" value="MARVEL DOMAIN-CONTAINING PROTEIN"/>
    <property type="match status" value="1"/>
</dbReference>
<keyword evidence="4" id="KW-1185">Reference proteome</keyword>
<evidence type="ECO:0000313" key="4">
    <source>
        <dbReference type="Proteomes" id="UP000756346"/>
    </source>
</evidence>
<evidence type="ECO:0000256" key="2">
    <source>
        <dbReference type="SAM" id="Phobius"/>
    </source>
</evidence>
<feature type="transmembrane region" description="Helical" evidence="2">
    <location>
        <begin position="93"/>
        <end position="121"/>
    </location>
</feature>
<dbReference type="AlphaFoldDB" id="A0A9P9BQ75"/>
<proteinExistence type="predicted"/>
<accession>A0A9P9BQ75</accession>
<feature type="transmembrane region" description="Helical" evidence="2">
    <location>
        <begin position="33"/>
        <end position="54"/>
    </location>
</feature>
<dbReference type="EMBL" id="JAGTJQ010000006">
    <property type="protein sequence ID" value="KAH7029935.1"/>
    <property type="molecule type" value="Genomic_DNA"/>
</dbReference>
<dbReference type="PANTHER" id="PTHR37451">
    <property type="entry name" value="MARVEL DOMAIN"/>
    <property type="match status" value="1"/>
</dbReference>
<gene>
    <name evidence="3" type="ORF">B0I36DRAFT_364402</name>
</gene>
<keyword evidence="2" id="KW-1133">Transmembrane helix</keyword>
<dbReference type="OrthoDB" id="5325022at2759"/>
<dbReference type="GeneID" id="70188500"/>
<feature type="region of interest" description="Disordered" evidence="1">
    <location>
        <begin position="238"/>
        <end position="303"/>
    </location>
</feature>
<dbReference type="RefSeq" id="XP_046012223.1">
    <property type="nucleotide sequence ID" value="XM_046158954.1"/>
</dbReference>
<keyword evidence="2" id="KW-0812">Transmembrane</keyword>
<feature type="transmembrane region" description="Helical" evidence="2">
    <location>
        <begin position="60"/>
        <end position="81"/>
    </location>
</feature>
<organism evidence="3 4">
    <name type="scientific">Microdochium trichocladiopsis</name>
    <dbReference type="NCBI Taxonomy" id="1682393"/>
    <lineage>
        <taxon>Eukaryota</taxon>
        <taxon>Fungi</taxon>
        <taxon>Dikarya</taxon>
        <taxon>Ascomycota</taxon>
        <taxon>Pezizomycotina</taxon>
        <taxon>Sordariomycetes</taxon>
        <taxon>Xylariomycetidae</taxon>
        <taxon>Xylariales</taxon>
        <taxon>Microdochiaceae</taxon>
        <taxon>Microdochium</taxon>
    </lineage>
</organism>
<sequence length="303" mass="32203">MPIPQAEAPRPIPRPAGQEHVLIYPRGFLAVRVIQLVAAIVVLGTAGYVIGALAASPALAGFGLSLFSGIATIICVVYYIVAEYALPAAYNYWAYLALDIFLVVFWLISFALVAVPVAYFGTAAYSLSSYGLTLYYSGCIAAGFGAISFAALHRHRAAGGHCTAAQTMPVVAPSASVAPPGYQAGSVYPAPPNQAAAAAAAGPFQGKQQGQFATTIPMQQQQMPVPQYQQMPANMYMQQQQQQMPGAMPMQWQQQPQQSPPPQEVYSRAVSTPVPQGSPAPYITHAAPYYQQGPLPQDAVQKQ</sequence>
<evidence type="ECO:0000256" key="1">
    <source>
        <dbReference type="SAM" id="MobiDB-lite"/>
    </source>
</evidence>
<feature type="compositionally biased region" description="Low complexity" evidence="1">
    <location>
        <begin position="238"/>
        <end position="257"/>
    </location>
</feature>
<reference evidence="3" key="1">
    <citation type="journal article" date="2021" name="Nat. Commun.">
        <title>Genetic determinants of endophytism in the Arabidopsis root mycobiome.</title>
        <authorList>
            <person name="Mesny F."/>
            <person name="Miyauchi S."/>
            <person name="Thiergart T."/>
            <person name="Pickel B."/>
            <person name="Atanasova L."/>
            <person name="Karlsson M."/>
            <person name="Huettel B."/>
            <person name="Barry K.W."/>
            <person name="Haridas S."/>
            <person name="Chen C."/>
            <person name="Bauer D."/>
            <person name="Andreopoulos W."/>
            <person name="Pangilinan J."/>
            <person name="LaButti K."/>
            <person name="Riley R."/>
            <person name="Lipzen A."/>
            <person name="Clum A."/>
            <person name="Drula E."/>
            <person name="Henrissat B."/>
            <person name="Kohler A."/>
            <person name="Grigoriev I.V."/>
            <person name="Martin F.M."/>
            <person name="Hacquard S."/>
        </authorList>
    </citation>
    <scope>NUCLEOTIDE SEQUENCE</scope>
    <source>
        <strain evidence="3">MPI-CAGE-CH-0230</strain>
    </source>
</reference>
<keyword evidence="2" id="KW-0472">Membrane</keyword>
<name>A0A9P9BQ75_9PEZI</name>